<dbReference type="AlphaFoldDB" id="A0A7S2ULS9"/>
<protein>
    <recommendedName>
        <fullName evidence="4">O-methyltransferase C-terminal domain-containing protein</fullName>
    </recommendedName>
</protein>
<keyword evidence="1" id="KW-0489">Methyltransferase</keyword>
<dbReference type="InterPro" id="IPR016461">
    <property type="entry name" value="COMT-like"/>
</dbReference>
<sequence>MVTVMTVLSVVVGILAVGFGGIVMSGGPMTGVTPPLVPEDSPTHGSPPWPVFQVVMKLHNLFAYLARVTIPPNLHVMNVATSYWQSEVLYSLTYNGILQYLVDENSLKSCADVASSLHLQEMVVCEYMKAGEHLGFLQSTDNGSNYGLTEAGKLSTGGMKDWILFINEETKDAWRAAGTESIRTGVSGFQSQFGLELFAWHNEHPDKEAQFDGAMTSLGPAAVGALLSGWSPPALSSTVCDIGSGVGTLVAEILQHYPEAKGMTLDQPSVSERATVYMEEKGLGHRAQVFGSSFFDPFPPEMATCDVFFMRFILHDWGDDDCIVILKQIKQAASGPKNGNKVKLAIMEQVTDTNAGAAMERAKSLMSINMIASCSFGARERTMEEYAQLFAAAGYSGAPKLIKLREIFSVLEVEI</sequence>
<dbReference type="Gene3D" id="3.40.50.150">
    <property type="entry name" value="Vaccinia Virus protein VP39"/>
    <property type="match status" value="1"/>
</dbReference>
<name>A0A7S2ULS9_9STRA</name>
<dbReference type="CDD" id="cd02440">
    <property type="entry name" value="AdoMet_MTases"/>
    <property type="match status" value="1"/>
</dbReference>
<feature type="domain" description="O-methyltransferase C-terminal" evidence="4">
    <location>
        <begin position="180"/>
        <end position="396"/>
    </location>
</feature>
<proteinExistence type="predicted"/>
<dbReference type="InterPro" id="IPR001077">
    <property type="entry name" value="COMT_C"/>
</dbReference>
<evidence type="ECO:0000256" key="1">
    <source>
        <dbReference type="ARBA" id="ARBA00022603"/>
    </source>
</evidence>
<dbReference type="PANTHER" id="PTHR43712:SF2">
    <property type="entry name" value="O-METHYLTRANSFERASE CICE"/>
    <property type="match status" value="1"/>
</dbReference>
<gene>
    <name evidence="5" type="ORF">ASEP1449_LOCUS13406</name>
</gene>
<dbReference type="GO" id="GO:0032259">
    <property type="term" value="P:methylation"/>
    <property type="evidence" value="ECO:0007669"/>
    <property type="project" value="UniProtKB-KW"/>
</dbReference>
<dbReference type="PANTHER" id="PTHR43712">
    <property type="entry name" value="PUTATIVE (AFU_ORTHOLOGUE AFUA_4G14580)-RELATED"/>
    <property type="match status" value="1"/>
</dbReference>
<keyword evidence="3" id="KW-0949">S-adenosyl-L-methionine</keyword>
<dbReference type="Gene3D" id="1.10.10.10">
    <property type="entry name" value="Winged helix-like DNA-binding domain superfamily/Winged helix DNA-binding domain"/>
    <property type="match status" value="1"/>
</dbReference>
<dbReference type="PROSITE" id="PS51683">
    <property type="entry name" value="SAM_OMT_II"/>
    <property type="match status" value="1"/>
</dbReference>
<reference evidence="5" key="1">
    <citation type="submission" date="2021-01" db="EMBL/GenBank/DDBJ databases">
        <authorList>
            <person name="Corre E."/>
            <person name="Pelletier E."/>
            <person name="Niang G."/>
            <person name="Scheremetjew M."/>
            <person name="Finn R."/>
            <person name="Kale V."/>
            <person name="Holt S."/>
            <person name="Cochrane G."/>
            <person name="Meng A."/>
            <person name="Brown T."/>
            <person name="Cohen L."/>
        </authorList>
    </citation>
    <scope>NUCLEOTIDE SEQUENCE</scope>
    <source>
        <strain evidence="5">CCMP2084</strain>
    </source>
</reference>
<dbReference type="SUPFAM" id="SSF46785">
    <property type="entry name" value="Winged helix' DNA-binding domain"/>
    <property type="match status" value="1"/>
</dbReference>
<dbReference type="InterPro" id="IPR036390">
    <property type="entry name" value="WH_DNA-bd_sf"/>
</dbReference>
<evidence type="ECO:0000256" key="2">
    <source>
        <dbReference type="ARBA" id="ARBA00022679"/>
    </source>
</evidence>
<organism evidence="5">
    <name type="scientific">Attheya septentrionalis</name>
    <dbReference type="NCBI Taxonomy" id="420275"/>
    <lineage>
        <taxon>Eukaryota</taxon>
        <taxon>Sar</taxon>
        <taxon>Stramenopiles</taxon>
        <taxon>Ochrophyta</taxon>
        <taxon>Bacillariophyta</taxon>
        <taxon>Coscinodiscophyceae</taxon>
        <taxon>Chaetocerotophycidae</taxon>
        <taxon>Chaetocerotales</taxon>
        <taxon>Attheyaceae</taxon>
        <taxon>Attheya</taxon>
    </lineage>
</organism>
<dbReference type="SUPFAM" id="SSF53335">
    <property type="entry name" value="S-adenosyl-L-methionine-dependent methyltransferases"/>
    <property type="match status" value="1"/>
</dbReference>
<dbReference type="InterPro" id="IPR029063">
    <property type="entry name" value="SAM-dependent_MTases_sf"/>
</dbReference>
<dbReference type="InterPro" id="IPR036388">
    <property type="entry name" value="WH-like_DNA-bd_sf"/>
</dbReference>
<accession>A0A7S2ULS9</accession>
<evidence type="ECO:0000259" key="4">
    <source>
        <dbReference type="Pfam" id="PF00891"/>
    </source>
</evidence>
<dbReference type="Pfam" id="PF00891">
    <property type="entry name" value="Methyltransf_2"/>
    <property type="match status" value="1"/>
</dbReference>
<evidence type="ECO:0000313" key="5">
    <source>
        <dbReference type="EMBL" id="CAD9821572.1"/>
    </source>
</evidence>
<dbReference type="GO" id="GO:0008171">
    <property type="term" value="F:O-methyltransferase activity"/>
    <property type="evidence" value="ECO:0007669"/>
    <property type="project" value="InterPro"/>
</dbReference>
<keyword evidence="2" id="KW-0808">Transferase</keyword>
<dbReference type="EMBL" id="HBHQ01019926">
    <property type="protein sequence ID" value="CAD9821572.1"/>
    <property type="molecule type" value="Transcribed_RNA"/>
</dbReference>
<evidence type="ECO:0000256" key="3">
    <source>
        <dbReference type="ARBA" id="ARBA00022691"/>
    </source>
</evidence>